<gene>
    <name evidence="12" type="ORF">GCM10017621_25020</name>
</gene>
<accession>A0A9W6MPJ0</accession>
<keyword evidence="5" id="KW-0317">Glutathione biosynthesis</keyword>
<comment type="subunit">
    <text evidence="3">Homodimer or monomer when oxidized or reduced, respectively.</text>
</comment>
<dbReference type="EMBL" id="BSFE01000007">
    <property type="protein sequence ID" value="GLK52994.1"/>
    <property type="molecule type" value="Genomic_DNA"/>
</dbReference>
<dbReference type="InterPro" id="IPR011556">
    <property type="entry name" value="Glut_cys_lig_pln_type"/>
</dbReference>
<keyword evidence="13" id="KW-1185">Reference proteome</keyword>
<evidence type="ECO:0000256" key="7">
    <source>
        <dbReference type="ARBA" id="ARBA00022840"/>
    </source>
</evidence>
<reference evidence="12" key="1">
    <citation type="journal article" date="2014" name="Int. J. Syst. Evol. Microbiol.">
        <title>Complete genome sequence of Corynebacterium casei LMG S-19264T (=DSM 44701T), isolated from a smear-ripened cheese.</title>
        <authorList>
            <consortium name="US DOE Joint Genome Institute (JGI-PGF)"/>
            <person name="Walter F."/>
            <person name="Albersmeier A."/>
            <person name="Kalinowski J."/>
            <person name="Ruckert C."/>
        </authorList>
    </citation>
    <scope>NUCLEOTIDE SEQUENCE</scope>
    <source>
        <strain evidence="12">VKM B-1513</strain>
    </source>
</reference>
<dbReference type="Pfam" id="PF04107">
    <property type="entry name" value="GCS2"/>
    <property type="match status" value="1"/>
</dbReference>
<dbReference type="Gene3D" id="3.30.590.20">
    <property type="match status" value="1"/>
</dbReference>
<dbReference type="NCBIfam" id="TIGR01436">
    <property type="entry name" value="glu_cys_lig_pln"/>
    <property type="match status" value="1"/>
</dbReference>
<dbReference type="AlphaFoldDB" id="A0A9W6MPJ0"/>
<protein>
    <recommendedName>
        <fullName evidence="10">Glutamate--cysteine ligase</fullName>
        <ecNumber evidence="10">6.3.2.2</ecNumber>
    </recommendedName>
</protein>
<dbReference type="PANTHER" id="PTHR34378:SF1">
    <property type="entry name" value="GLUTAMATE--CYSTEINE LIGASE, CHLOROPLASTIC"/>
    <property type="match status" value="1"/>
</dbReference>
<comment type="similarity">
    <text evidence="2">Belongs to the carboxylate-amine ligase family. Glutamate--cysteine ligase type 2 subfamily.</text>
</comment>
<name>A0A9W6MPJ0_9PROT</name>
<evidence type="ECO:0000256" key="8">
    <source>
        <dbReference type="ARBA" id="ARBA00022946"/>
    </source>
</evidence>
<evidence type="ECO:0000256" key="6">
    <source>
        <dbReference type="ARBA" id="ARBA00022741"/>
    </source>
</evidence>
<comment type="catalytic activity">
    <reaction evidence="10">
        <text>L-cysteine + L-glutamate + ATP = gamma-L-glutamyl-L-cysteine + ADP + phosphate + H(+)</text>
        <dbReference type="Rhea" id="RHEA:13285"/>
        <dbReference type="ChEBI" id="CHEBI:15378"/>
        <dbReference type="ChEBI" id="CHEBI:29985"/>
        <dbReference type="ChEBI" id="CHEBI:30616"/>
        <dbReference type="ChEBI" id="CHEBI:35235"/>
        <dbReference type="ChEBI" id="CHEBI:43474"/>
        <dbReference type="ChEBI" id="CHEBI:58173"/>
        <dbReference type="ChEBI" id="CHEBI:456216"/>
        <dbReference type="EC" id="6.3.2.2"/>
    </reaction>
</comment>
<comment type="pathway">
    <text evidence="1">Sulfur metabolism; glutathione biosynthesis; glutathione from L-cysteine and L-glutamate: step 1/2.</text>
</comment>
<comment type="function">
    <text evidence="10">Catalyzes the synthesis of gamma-glutamylcysteine (gamma-GC).</text>
</comment>
<sequence>MSGTYNPGGEGAPVESLDQLTAYFAAGCKPEAGFRIGTEHEKFGFALEDHTPLPYENGGGPSVRKMLEGLVAFGWTPIEEEGHVVALKRMGASITLEPGGQFELSGAPLETIHETCAEVNGHLREVREVADRIGAGFLGLGFSPKWSLEETPMMPKARYKLMKAYMPKVGTMGHQMMFRSCTVQTNLDFASEADMAKKFRVSLALQPLATALFANSPFKDGGLNGFLSYRAHVWTDTDNNRTGMLPFVFDEGFGFEQYRDWALDVPMYFVKRNNVYLDATGQSFRDFLDGRLPVLPGERPVLSDWEDHLSTLFPEVRLKTFLEMRGADSGPWNTLCALPAFWVGLLYDSTALDAAWDLVKDWTAEERTALRLGAARMGLKTPFRSGTLQDVAREVLAISRKGLNARKRLNGHGENESLFLDDLDEIVKTGRTRAEDLIARFNGDWGGSIEPVFTEAAY</sequence>
<evidence type="ECO:0000256" key="1">
    <source>
        <dbReference type="ARBA" id="ARBA00005006"/>
    </source>
</evidence>
<dbReference type="GO" id="GO:0005524">
    <property type="term" value="F:ATP binding"/>
    <property type="evidence" value="ECO:0007669"/>
    <property type="project" value="UniProtKB-UniRule"/>
</dbReference>
<keyword evidence="4 10" id="KW-0436">Ligase</keyword>
<evidence type="ECO:0000256" key="9">
    <source>
        <dbReference type="ARBA" id="ARBA00023157"/>
    </source>
</evidence>
<evidence type="ECO:0000256" key="4">
    <source>
        <dbReference type="ARBA" id="ARBA00022598"/>
    </source>
</evidence>
<feature type="disulfide bond" evidence="11">
    <location>
        <begin position="116"/>
        <end position="336"/>
    </location>
</feature>
<dbReference type="GO" id="GO:0006750">
    <property type="term" value="P:glutathione biosynthetic process"/>
    <property type="evidence" value="ECO:0007669"/>
    <property type="project" value="UniProtKB-UniRule"/>
</dbReference>
<dbReference type="PANTHER" id="PTHR34378">
    <property type="entry name" value="GLUTAMATE--CYSTEINE LIGASE, CHLOROPLASTIC"/>
    <property type="match status" value="1"/>
</dbReference>
<evidence type="ECO:0000256" key="2">
    <source>
        <dbReference type="ARBA" id="ARBA00010253"/>
    </source>
</evidence>
<dbReference type="PIRSF" id="PIRSF017901">
    <property type="entry name" value="GCL"/>
    <property type="match status" value="1"/>
</dbReference>
<dbReference type="InterPro" id="IPR006336">
    <property type="entry name" value="GCS2"/>
</dbReference>
<dbReference type="RefSeq" id="WP_271187353.1">
    <property type="nucleotide sequence ID" value="NZ_BSFE01000007.1"/>
</dbReference>
<keyword evidence="7 10" id="KW-0067">ATP-binding</keyword>
<comment type="caution">
    <text evidence="12">The sequence shown here is derived from an EMBL/GenBank/DDBJ whole genome shotgun (WGS) entry which is preliminary data.</text>
</comment>
<keyword evidence="6 10" id="KW-0547">Nucleotide-binding</keyword>
<dbReference type="InterPro" id="IPR035434">
    <property type="entry name" value="GCL_bact_plant"/>
</dbReference>
<proteinExistence type="inferred from homology"/>
<keyword evidence="9 11" id="KW-1015">Disulfide bond</keyword>
<dbReference type="InterPro" id="IPR014746">
    <property type="entry name" value="Gln_synth/guanido_kin_cat_dom"/>
</dbReference>
<evidence type="ECO:0000256" key="11">
    <source>
        <dbReference type="PIRSR" id="PIRSR017901-50"/>
    </source>
</evidence>
<keyword evidence="8" id="KW-0809">Transit peptide</keyword>
<reference evidence="12" key="2">
    <citation type="submission" date="2023-01" db="EMBL/GenBank/DDBJ databases">
        <authorList>
            <person name="Sun Q."/>
            <person name="Evtushenko L."/>
        </authorList>
    </citation>
    <scope>NUCLEOTIDE SEQUENCE</scope>
    <source>
        <strain evidence="12">VKM B-1513</strain>
    </source>
</reference>
<evidence type="ECO:0000256" key="3">
    <source>
        <dbReference type="ARBA" id="ARBA00011153"/>
    </source>
</evidence>
<dbReference type="Proteomes" id="UP001143486">
    <property type="component" value="Unassembled WGS sequence"/>
</dbReference>
<evidence type="ECO:0000313" key="13">
    <source>
        <dbReference type="Proteomes" id="UP001143486"/>
    </source>
</evidence>
<comment type="similarity">
    <text evidence="10">Belongs to the glutamate--cysteine ligase type 2 family. EgtA subfamily.</text>
</comment>
<evidence type="ECO:0000256" key="10">
    <source>
        <dbReference type="PIRNR" id="PIRNR017901"/>
    </source>
</evidence>
<evidence type="ECO:0000256" key="5">
    <source>
        <dbReference type="ARBA" id="ARBA00022684"/>
    </source>
</evidence>
<dbReference type="EC" id="6.3.2.2" evidence="10"/>
<evidence type="ECO:0000313" key="12">
    <source>
        <dbReference type="EMBL" id="GLK52994.1"/>
    </source>
</evidence>
<dbReference type="GO" id="GO:0004357">
    <property type="term" value="F:glutamate-cysteine ligase activity"/>
    <property type="evidence" value="ECO:0007669"/>
    <property type="project" value="UniProtKB-UniRule"/>
</dbReference>
<dbReference type="SUPFAM" id="SSF55931">
    <property type="entry name" value="Glutamine synthetase/guanido kinase"/>
    <property type="match status" value="1"/>
</dbReference>
<organism evidence="12 13">
    <name type="scientific">Maricaulis virginensis</name>
    <dbReference type="NCBI Taxonomy" id="144022"/>
    <lineage>
        <taxon>Bacteria</taxon>
        <taxon>Pseudomonadati</taxon>
        <taxon>Pseudomonadota</taxon>
        <taxon>Alphaproteobacteria</taxon>
        <taxon>Maricaulales</taxon>
        <taxon>Maricaulaceae</taxon>
        <taxon>Maricaulis</taxon>
    </lineage>
</organism>